<sequence length="131" mass="14410">MILNIGDNYASSTSGNEFKKQKSPEMDQCIQNCLNCFKICEETLARCFTQIEHKDSSHLALLKSCAEICNTSAKFMMLNSKFHSDVCGVCSKVCIECADSCEALGDASMKECIEACRKCADSCAKMAKLPH</sequence>
<reference evidence="2 3" key="1">
    <citation type="submission" date="2018-01" db="EMBL/GenBank/DDBJ databases">
        <title>Complete genome sequence of Bacteriovorax stolpii DSM12778.</title>
        <authorList>
            <person name="Tang B."/>
            <person name="Chang J."/>
        </authorList>
    </citation>
    <scope>NUCLEOTIDE SEQUENCE [LARGE SCALE GENOMIC DNA]</scope>
    <source>
        <strain evidence="2 3">DSM 12778</strain>
    </source>
</reference>
<accession>A0A2K9NQ66</accession>
<feature type="region of interest" description="Disordered" evidence="1">
    <location>
        <begin position="1"/>
        <end position="20"/>
    </location>
</feature>
<dbReference type="AlphaFoldDB" id="A0A2K9NQ66"/>
<proteinExistence type="predicted"/>
<evidence type="ECO:0000313" key="3">
    <source>
        <dbReference type="Proteomes" id="UP000235584"/>
    </source>
</evidence>
<dbReference type="RefSeq" id="WP_102242969.1">
    <property type="nucleotide sequence ID" value="NZ_CP025704.1"/>
</dbReference>
<dbReference type="Gene3D" id="1.20.1270.360">
    <property type="match status" value="1"/>
</dbReference>
<dbReference type="InterPro" id="IPR005560">
    <property type="entry name" value="Csp_YhjQ"/>
</dbReference>
<dbReference type="Proteomes" id="UP000235584">
    <property type="component" value="Chromosome"/>
</dbReference>
<name>A0A2K9NQ66_BACTC</name>
<dbReference type="InterPro" id="IPR044543">
    <property type="entry name" value="YHJQ-like"/>
</dbReference>
<dbReference type="EMBL" id="CP025704">
    <property type="protein sequence ID" value="AUN97676.1"/>
    <property type="molecule type" value="Genomic_DNA"/>
</dbReference>
<evidence type="ECO:0000313" key="2">
    <source>
        <dbReference type="EMBL" id="AUN97676.1"/>
    </source>
</evidence>
<dbReference type="KEGG" id="bsto:C0V70_06030"/>
<gene>
    <name evidence="2" type="ORF">C0V70_06030</name>
</gene>
<evidence type="ECO:0000256" key="1">
    <source>
        <dbReference type="SAM" id="MobiDB-lite"/>
    </source>
</evidence>
<dbReference type="PANTHER" id="PTHR37310">
    <property type="entry name" value="CYTOPLASMIC PROTEIN-RELATED"/>
    <property type="match status" value="1"/>
</dbReference>
<dbReference type="PANTHER" id="PTHR37310:SF1">
    <property type="entry name" value="CYTOPLASMIC PROTEIN"/>
    <property type="match status" value="1"/>
</dbReference>
<keyword evidence="3" id="KW-1185">Reference proteome</keyword>
<organism evidence="2 3">
    <name type="scientific">Bacteriovorax stolpii</name>
    <name type="common">Bdellovibrio stolpii</name>
    <dbReference type="NCBI Taxonomy" id="960"/>
    <lineage>
        <taxon>Bacteria</taxon>
        <taxon>Pseudomonadati</taxon>
        <taxon>Bdellovibrionota</taxon>
        <taxon>Bacteriovoracia</taxon>
        <taxon>Bacteriovoracales</taxon>
        <taxon>Bacteriovoracaceae</taxon>
        <taxon>Bacteriovorax</taxon>
    </lineage>
</organism>
<dbReference type="CDD" id="cd08026">
    <property type="entry name" value="DUF326"/>
    <property type="match status" value="1"/>
</dbReference>
<protein>
    <submittedName>
        <fullName evidence="2">Ferredoxin</fullName>
    </submittedName>
</protein>
<dbReference type="Pfam" id="PF03860">
    <property type="entry name" value="Csp"/>
    <property type="match status" value="1"/>
</dbReference>